<name>A0A8J8M851_9FIRM</name>
<dbReference type="CDD" id="cd00082">
    <property type="entry name" value="HisKA"/>
    <property type="match status" value="1"/>
</dbReference>
<reference evidence="15 16" key="1">
    <citation type="submission" date="2020-07" db="EMBL/GenBank/DDBJ databases">
        <title>Vallitalea guaymasensis genome.</title>
        <authorList>
            <person name="Postec A."/>
        </authorList>
    </citation>
    <scope>NUCLEOTIDE SEQUENCE [LARGE SCALE GENOMIC DNA]</scope>
    <source>
        <strain evidence="15 16">Ra1766G1</strain>
    </source>
</reference>
<dbReference type="Pfam" id="PF13493">
    <property type="entry name" value="DUF4118"/>
    <property type="match status" value="1"/>
</dbReference>
<evidence type="ECO:0000256" key="8">
    <source>
        <dbReference type="ARBA" id="ARBA00022777"/>
    </source>
</evidence>
<keyword evidence="7" id="KW-0547">Nucleotide-binding</keyword>
<organism evidence="15 16">
    <name type="scientific">Vallitalea guaymasensis</name>
    <dbReference type="NCBI Taxonomy" id="1185412"/>
    <lineage>
        <taxon>Bacteria</taxon>
        <taxon>Bacillati</taxon>
        <taxon>Bacillota</taxon>
        <taxon>Clostridia</taxon>
        <taxon>Lachnospirales</taxon>
        <taxon>Vallitaleaceae</taxon>
        <taxon>Vallitalea</taxon>
    </lineage>
</organism>
<evidence type="ECO:0000256" key="3">
    <source>
        <dbReference type="ARBA" id="ARBA00012438"/>
    </source>
</evidence>
<dbReference type="EMBL" id="CP058561">
    <property type="protein sequence ID" value="QUH28157.1"/>
    <property type="molecule type" value="Genomic_DNA"/>
</dbReference>
<dbReference type="InterPro" id="IPR004358">
    <property type="entry name" value="Sig_transdc_His_kin-like_C"/>
</dbReference>
<keyword evidence="5" id="KW-0808">Transferase</keyword>
<dbReference type="Pfam" id="PF00512">
    <property type="entry name" value="HisKA"/>
    <property type="match status" value="1"/>
</dbReference>
<dbReference type="Proteomes" id="UP000677305">
    <property type="component" value="Chromosome"/>
</dbReference>
<evidence type="ECO:0000256" key="5">
    <source>
        <dbReference type="ARBA" id="ARBA00022679"/>
    </source>
</evidence>
<evidence type="ECO:0000256" key="4">
    <source>
        <dbReference type="ARBA" id="ARBA00022553"/>
    </source>
</evidence>
<dbReference type="PROSITE" id="PS50109">
    <property type="entry name" value="HIS_KIN"/>
    <property type="match status" value="1"/>
</dbReference>
<keyword evidence="10 13" id="KW-1133">Transmembrane helix</keyword>
<dbReference type="InterPro" id="IPR003594">
    <property type="entry name" value="HATPase_dom"/>
</dbReference>
<dbReference type="Gene3D" id="3.30.565.10">
    <property type="entry name" value="Histidine kinase-like ATPase, C-terminal domain"/>
    <property type="match status" value="1"/>
</dbReference>
<dbReference type="InterPro" id="IPR005467">
    <property type="entry name" value="His_kinase_dom"/>
</dbReference>
<accession>A0A8J8M851</accession>
<feature type="transmembrane region" description="Helical" evidence="13">
    <location>
        <begin position="94"/>
        <end position="115"/>
    </location>
</feature>
<dbReference type="FunFam" id="3.30.565.10:FF:000006">
    <property type="entry name" value="Sensor histidine kinase WalK"/>
    <property type="match status" value="1"/>
</dbReference>
<keyword evidence="8" id="KW-0418">Kinase</keyword>
<dbReference type="InterPro" id="IPR036097">
    <property type="entry name" value="HisK_dim/P_sf"/>
</dbReference>
<dbReference type="KEGG" id="vgu:HYG85_04200"/>
<dbReference type="InterPro" id="IPR025201">
    <property type="entry name" value="KdpD_TM"/>
</dbReference>
<dbReference type="PRINTS" id="PR00344">
    <property type="entry name" value="BCTRLSENSOR"/>
</dbReference>
<feature type="transmembrane region" description="Helical" evidence="13">
    <location>
        <begin position="14"/>
        <end position="34"/>
    </location>
</feature>
<evidence type="ECO:0000256" key="6">
    <source>
        <dbReference type="ARBA" id="ARBA00022692"/>
    </source>
</evidence>
<evidence type="ECO:0000256" key="9">
    <source>
        <dbReference type="ARBA" id="ARBA00022840"/>
    </source>
</evidence>
<evidence type="ECO:0000256" key="1">
    <source>
        <dbReference type="ARBA" id="ARBA00000085"/>
    </source>
</evidence>
<gene>
    <name evidence="15" type="ORF">HYG85_04200</name>
</gene>
<keyword evidence="12 13" id="KW-0472">Membrane</keyword>
<proteinExistence type="predicted"/>
<evidence type="ECO:0000256" key="11">
    <source>
        <dbReference type="ARBA" id="ARBA00023012"/>
    </source>
</evidence>
<dbReference type="SUPFAM" id="SSF47384">
    <property type="entry name" value="Homodimeric domain of signal transducing histidine kinase"/>
    <property type="match status" value="1"/>
</dbReference>
<evidence type="ECO:0000256" key="12">
    <source>
        <dbReference type="ARBA" id="ARBA00023136"/>
    </source>
</evidence>
<dbReference type="Gene3D" id="1.10.287.130">
    <property type="match status" value="1"/>
</dbReference>
<dbReference type="Gene3D" id="3.30.450.40">
    <property type="match status" value="1"/>
</dbReference>
<keyword evidence="6 13" id="KW-0812">Transmembrane</keyword>
<dbReference type="InterPro" id="IPR036890">
    <property type="entry name" value="HATPase_C_sf"/>
</dbReference>
<comment type="subcellular location">
    <subcellularLocation>
        <location evidence="2">Membrane</location>
        <topology evidence="2">Multi-pass membrane protein</topology>
    </subcellularLocation>
</comment>
<feature type="domain" description="Histidine kinase" evidence="14">
    <location>
        <begin position="288"/>
        <end position="506"/>
    </location>
</feature>
<feature type="transmembrane region" description="Helical" evidence="13">
    <location>
        <begin position="46"/>
        <end position="74"/>
    </location>
</feature>
<comment type="catalytic activity">
    <reaction evidence="1">
        <text>ATP + protein L-histidine = ADP + protein N-phospho-L-histidine.</text>
        <dbReference type="EC" id="2.7.13.3"/>
    </reaction>
</comment>
<dbReference type="Gene3D" id="1.20.120.620">
    <property type="entry name" value="Backbone structure of the membrane domain of e. Coli histidine kinase receptor kdpd"/>
    <property type="match status" value="1"/>
</dbReference>
<evidence type="ECO:0000256" key="13">
    <source>
        <dbReference type="SAM" id="Phobius"/>
    </source>
</evidence>
<evidence type="ECO:0000256" key="2">
    <source>
        <dbReference type="ARBA" id="ARBA00004141"/>
    </source>
</evidence>
<dbReference type="CDD" id="cd00075">
    <property type="entry name" value="HATPase"/>
    <property type="match status" value="1"/>
</dbReference>
<dbReference type="SMART" id="SM00387">
    <property type="entry name" value="HATPase_c"/>
    <property type="match status" value="1"/>
</dbReference>
<dbReference type="InterPro" id="IPR029016">
    <property type="entry name" value="GAF-like_dom_sf"/>
</dbReference>
<keyword evidence="9" id="KW-0067">ATP-binding</keyword>
<evidence type="ECO:0000313" key="16">
    <source>
        <dbReference type="Proteomes" id="UP000677305"/>
    </source>
</evidence>
<dbReference type="AlphaFoldDB" id="A0A8J8M851"/>
<dbReference type="InterPro" id="IPR052023">
    <property type="entry name" value="Histidine_kinase_KdpD"/>
</dbReference>
<dbReference type="PANTHER" id="PTHR45569">
    <property type="entry name" value="SENSOR PROTEIN KDPD"/>
    <property type="match status" value="1"/>
</dbReference>
<dbReference type="GO" id="GO:0005886">
    <property type="term" value="C:plasma membrane"/>
    <property type="evidence" value="ECO:0007669"/>
    <property type="project" value="TreeGrafter"/>
</dbReference>
<evidence type="ECO:0000313" key="15">
    <source>
        <dbReference type="EMBL" id="QUH28157.1"/>
    </source>
</evidence>
<dbReference type="InterPro" id="IPR003661">
    <property type="entry name" value="HisK_dim/P_dom"/>
</dbReference>
<dbReference type="GO" id="GO:0005524">
    <property type="term" value="F:ATP binding"/>
    <property type="evidence" value="ECO:0007669"/>
    <property type="project" value="UniProtKB-KW"/>
</dbReference>
<evidence type="ECO:0000256" key="7">
    <source>
        <dbReference type="ARBA" id="ARBA00022741"/>
    </source>
</evidence>
<keyword evidence="16" id="KW-1185">Reference proteome</keyword>
<dbReference type="GO" id="GO:0000155">
    <property type="term" value="F:phosphorelay sensor kinase activity"/>
    <property type="evidence" value="ECO:0007669"/>
    <property type="project" value="InterPro"/>
</dbReference>
<dbReference type="SMART" id="SM00388">
    <property type="entry name" value="HisKA"/>
    <property type="match status" value="1"/>
</dbReference>
<dbReference type="SUPFAM" id="SSF55874">
    <property type="entry name" value="ATPase domain of HSP90 chaperone/DNA topoisomerase II/histidine kinase"/>
    <property type="match status" value="1"/>
</dbReference>
<dbReference type="EC" id="2.7.13.3" evidence="3"/>
<dbReference type="Pfam" id="PF02518">
    <property type="entry name" value="HATPase_c"/>
    <property type="match status" value="1"/>
</dbReference>
<protein>
    <recommendedName>
        <fullName evidence="3">histidine kinase</fullName>
        <ecNumber evidence="3">2.7.13.3</ecNumber>
    </recommendedName>
</protein>
<dbReference type="InterPro" id="IPR038318">
    <property type="entry name" value="KdpD_sf"/>
</dbReference>
<keyword evidence="11" id="KW-0902">Two-component regulatory system</keyword>
<evidence type="ECO:0000259" key="14">
    <source>
        <dbReference type="PROSITE" id="PS50109"/>
    </source>
</evidence>
<dbReference type="PANTHER" id="PTHR45569:SF1">
    <property type="entry name" value="SENSOR PROTEIN KDPD"/>
    <property type="match status" value="1"/>
</dbReference>
<sequence length="510" mass="58446">MFVIQKKDALNRKIFSLFLVTLFLGIASMIGYLFHRLEFSETNIVIVYILFVLLSARLTSGYSYGIISSIASTFTYNYLFTEPYFTFQVNDPGYIMTFIIMTVTAVITSALTSRVKQNAIESSRKETETRALYQLTNHLTDAIDMHDIAKITAEAISEIFSYKIGFLCFDENGVPEKSFVQQISKDKQIYREVDDVMQIKYRIEELRTAYYMNEEFCDWPIYGRETILGILRIPKEISENLNDSQIKLLHTMLESTALAMDRLMESKQRLKSKEEMVQERYRGNLLRAISHDIRTPLSGIMGTAEILMDMTKEKEEEFELVTAIYKDADWLRSLVENILNLTKLQEGKLILNKQFEALEELIGSAIGHFSRRTLDFEITVDLPEKIILIPVDAKLIMQVLINLIDNAMKHSEVNSEIRIKVIEIESKKEVEVSVIDSGEGITYKDLPNIFQMFYTSNCRITDVKHGIGLGLSICEAIVQAHGGTIKAENRQNNNGAVFSFTLPMEEKTNE</sequence>
<evidence type="ECO:0000256" key="10">
    <source>
        <dbReference type="ARBA" id="ARBA00022989"/>
    </source>
</evidence>
<keyword evidence="4" id="KW-0597">Phosphoprotein</keyword>